<reference evidence="5" key="1">
    <citation type="journal article" date="2020" name="Nature">
        <title>Giant virus diversity and host interactions through global metagenomics.</title>
        <authorList>
            <person name="Schulz F."/>
            <person name="Roux S."/>
            <person name="Paez-Espino D."/>
            <person name="Jungbluth S."/>
            <person name="Walsh D.A."/>
            <person name="Denef V.J."/>
            <person name="McMahon K.D."/>
            <person name="Konstantinidis K.T."/>
            <person name="Eloe-Fadrosh E.A."/>
            <person name="Kyrpides N.C."/>
            <person name="Woyke T."/>
        </authorList>
    </citation>
    <scope>NUCLEOTIDE SEQUENCE</scope>
    <source>
        <strain evidence="5">GVMAG-M-3300021962-46</strain>
    </source>
</reference>
<organism evidence="5">
    <name type="scientific">viral metagenome</name>
    <dbReference type="NCBI Taxonomy" id="1070528"/>
    <lineage>
        <taxon>unclassified sequences</taxon>
        <taxon>metagenomes</taxon>
        <taxon>organismal metagenomes</taxon>
    </lineage>
</organism>
<dbReference type="EMBL" id="MN739479">
    <property type="protein sequence ID" value="QHT06992.1"/>
    <property type="molecule type" value="Genomic_DNA"/>
</dbReference>
<feature type="coiled-coil region" evidence="1">
    <location>
        <begin position="1103"/>
        <end position="1134"/>
    </location>
</feature>
<accession>A0A6C0CS67</accession>
<evidence type="ECO:0000256" key="1">
    <source>
        <dbReference type="SAM" id="Coils"/>
    </source>
</evidence>
<feature type="transmembrane region" description="Helical" evidence="3">
    <location>
        <begin position="1563"/>
        <end position="1581"/>
    </location>
</feature>
<name>A0A6C0CS67_9ZZZZ</name>
<keyword evidence="3" id="KW-1133">Transmembrane helix</keyword>
<dbReference type="InterPro" id="IPR003323">
    <property type="entry name" value="OTU_dom"/>
</dbReference>
<feature type="transmembrane region" description="Helical" evidence="3">
    <location>
        <begin position="1601"/>
        <end position="1622"/>
    </location>
</feature>
<evidence type="ECO:0000256" key="3">
    <source>
        <dbReference type="SAM" id="Phobius"/>
    </source>
</evidence>
<sequence>MEDNLEKSVLIDHNIFLKTYRATEKDYDQFKNDVNEQLRLGLQFDNESTENSLNTLIQNYKAIRDGLYLNKAQQVSINYKDESGNVTIKPIFLTKDEYLKLKLLSAIDDQDKTIKAYQRLQQLIINNQFLLKDNQLEPTIFTFEFYRDRVLGLFDTLQGDLPNKIDQLLKGYQKSYEESMETLEDLVTSTNPLRSGYYRMYNQSPEVRQTVNAFKRAVIEKAAIEANDSSEFKQMELGLMKLLQYGSLDPRLRKQILALIKQNSEGVVSVTGGAVENYANELNNLLNQWGITIQQIQKPIITALGDAIKEGWDKITDIFKREPNTPTKPPESIVTDNYLNQLETDLSNISEEVTKTIGVLNPALPEDQQKLKMYEELLANLELLLGLIMDIKLASVKTDTNLKPFYENLKNALQNVIDETKELNNTNQEIAELMTPIAKAVENITNLPEGSPIIQQVNPYVAIELTPEPDVKKLPLEPEQIQTSVIPLQTQAPIVEEMQAPIVEEMQAPIVEEMQAPIITYETLSKTHDIINVPGDGWCFFYAVNGALGKSYTGESGEKEAETLVNQIKPYSNYKGTKENKIWATELEMLATANVLDKCIYIYLKYIFNSGTKIRSTPLIFSREGIKPCEENSLYVLLDLGELEQALPEDDLQLMTYLNQKGYVGRHFSFFKEKETPKQEMSTLPPMTPIGRSPEQLPPSPQPLSQPLTPEGFLSMYNPEFEPSTKQAIQKNIRDLLNANSSKIFTQSDPKFTVKELNYLIDSTLSPTQEKIAKLLRIAFIVANIQENAESNDRDMDGLTSGFFYKMIHYFEKSRPVTAYYVNSTLIVDPTKQVQIDLYCMLVDQLYALHSKPEAIYTYAANTEGRNFQSIDSKGTDLILVDTILPKFNKDGLYLPAYLGAVQTYTSLESYLQDLGDTGLNVNSLLNSNFSNLKSMDNPNNRKNFLTGCINYLVEKKNKGVAKQIIYKLLFGKDNWGIYAELTLLGGDINLFEEIKDMDGGANVEQPIQLDKLKEAIQKLDEYRKTLRSTQEELNSWKEKYVTYNKSVDITKNFKPDKVIDQDTIQTLKRFYEDLGSAYQSVMDARQAEKIAIDDGERQIKEAAAVEKKEDDLKENIAKKNEEQEQARDSAEKAFKDELKIFLKNTFALTETETNLPETINKFVSLLKKALPGQISISAPNLEGLTEQLLSIQDLIEKLKINTESGNYYIDSEIVSIYEFLKGKSADLKKFNTERFNAMDKTIREIYQFILTINKPLEIKEKFKLKRIEFEALLDGGENIADEQRFKDLIIDPKKKNIKGLLSTIKDIKRLLETDIDYFTSLFQQKASSILKEQDLKRQQEELQVRRAQPGPFAFFGQQPDAFRRREQSGGFELDKENRKKINYYFGIEKKENKNEIYEQYKDVQLYLDAFSKLVDSYIYSLNTITDPAAALALSGDKSLFNMIYEKYIKSSEDETKGEFIASQELAQALETNNLVPRDVLRVSMRDKLIILFTTLFMRLITLSIVEYMIEKGVLKNLKYTLLAYLGSFSILFIAFTALVNLDMYRLRIVFNYLNFHANSDKVYSYLILLWTFGAIIYYIITNVNQDINVTNTSEDVKARLIYRIQVVSLIVWLFLMIMVFIF</sequence>
<keyword evidence="3" id="KW-0812">Transmembrane</keyword>
<feature type="coiled-coil region" evidence="1">
    <location>
        <begin position="1010"/>
        <end position="1047"/>
    </location>
</feature>
<evidence type="ECO:0000313" key="5">
    <source>
        <dbReference type="EMBL" id="QHT06992.1"/>
    </source>
</evidence>
<feature type="domain" description="OTU" evidence="4">
    <location>
        <begin position="528"/>
        <end position="674"/>
    </location>
</feature>
<feature type="transmembrane region" description="Helical" evidence="3">
    <location>
        <begin position="1522"/>
        <end position="1542"/>
    </location>
</feature>
<keyword evidence="1" id="KW-0175">Coiled coil</keyword>
<keyword evidence="3" id="KW-0472">Membrane</keyword>
<feature type="coiled-coil region" evidence="1">
    <location>
        <begin position="364"/>
        <end position="433"/>
    </location>
</feature>
<protein>
    <recommendedName>
        <fullName evidence="4">OTU domain-containing protein</fullName>
    </recommendedName>
</protein>
<dbReference type="Gene3D" id="3.90.70.80">
    <property type="match status" value="1"/>
</dbReference>
<evidence type="ECO:0000256" key="2">
    <source>
        <dbReference type="SAM" id="MobiDB-lite"/>
    </source>
</evidence>
<evidence type="ECO:0000259" key="4">
    <source>
        <dbReference type="PROSITE" id="PS50802"/>
    </source>
</evidence>
<feature type="region of interest" description="Disordered" evidence="2">
    <location>
        <begin position="675"/>
        <end position="704"/>
    </location>
</feature>
<dbReference type="PROSITE" id="PS50802">
    <property type="entry name" value="OTU"/>
    <property type="match status" value="1"/>
</dbReference>
<proteinExistence type="predicted"/>